<dbReference type="PROSITE" id="PS50929">
    <property type="entry name" value="ABC_TM1F"/>
    <property type="match status" value="1"/>
</dbReference>
<feature type="domain" description="ABC transmembrane type-1" evidence="9">
    <location>
        <begin position="38"/>
        <end position="321"/>
    </location>
</feature>
<proteinExistence type="predicted"/>
<keyword evidence="4 10" id="KW-0067">ATP-binding</keyword>
<dbReference type="CDD" id="cd07346">
    <property type="entry name" value="ABC_6TM_exporters"/>
    <property type="match status" value="1"/>
</dbReference>
<dbReference type="Pfam" id="PF00664">
    <property type="entry name" value="ABC_membrane"/>
    <property type="match status" value="1"/>
</dbReference>
<name>A0ABV1GAF5_9FIRM</name>
<feature type="transmembrane region" description="Helical" evidence="7">
    <location>
        <begin position="295"/>
        <end position="320"/>
    </location>
</feature>
<dbReference type="PANTHER" id="PTHR24221">
    <property type="entry name" value="ATP-BINDING CASSETTE SUB-FAMILY B"/>
    <property type="match status" value="1"/>
</dbReference>
<dbReference type="InterPro" id="IPR039421">
    <property type="entry name" value="Type_1_exporter"/>
</dbReference>
<dbReference type="SUPFAM" id="SSF52540">
    <property type="entry name" value="P-loop containing nucleoside triphosphate hydrolases"/>
    <property type="match status" value="1"/>
</dbReference>
<keyword evidence="11" id="KW-1185">Reference proteome</keyword>
<organism evidence="10 11">
    <name type="scientific">Faecousia intestinalis</name>
    <dbReference type="NCBI Taxonomy" id="3133167"/>
    <lineage>
        <taxon>Bacteria</taxon>
        <taxon>Bacillati</taxon>
        <taxon>Bacillota</taxon>
        <taxon>Clostridia</taxon>
        <taxon>Eubacteriales</taxon>
        <taxon>Oscillospiraceae</taxon>
        <taxon>Faecousia</taxon>
    </lineage>
</organism>
<evidence type="ECO:0000259" key="8">
    <source>
        <dbReference type="PROSITE" id="PS50893"/>
    </source>
</evidence>
<dbReference type="GO" id="GO:0005524">
    <property type="term" value="F:ATP binding"/>
    <property type="evidence" value="ECO:0007669"/>
    <property type="project" value="UniProtKB-KW"/>
</dbReference>
<evidence type="ECO:0000256" key="4">
    <source>
        <dbReference type="ARBA" id="ARBA00022840"/>
    </source>
</evidence>
<feature type="transmembrane region" description="Helical" evidence="7">
    <location>
        <begin position="157"/>
        <end position="174"/>
    </location>
</feature>
<dbReference type="SUPFAM" id="SSF90123">
    <property type="entry name" value="ABC transporter transmembrane region"/>
    <property type="match status" value="1"/>
</dbReference>
<evidence type="ECO:0000256" key="7">
    <source>
        <dbReference type="SAM" id="Phobius"/>
    </source>
</evidence>
<feature type="transmembrane region" description="Helical" evidence="7">
    <location>
        <begin position="74"/>
        <end position="96"/>
    </location>
</feature>
<dbReference type="InterPro" id="IPR036640">
    <property type="entry name" value="ABC1_TM_sf"/>
</dbReference>
<dbReference type="InterPro" id="IPR027417">
    <property type="entry name" value="P-loop_NTPase"/>
</dbReference>
<evidence type="ECO:0000313" key="11">
    <source>
        <dbReference type="Proteomes" id="UP001491552"/>
    </source>
</evidence>
<evidence type="ECO:0000256" key="2">
    <source>
        <dbReference type="ARBA" id="ARBA00022692"/>
    </source>
</evidence>
<accession>A0ABV1GAF5</accession>
<dbReference type="PANTHER" id="PTHR24221:SF654">
    <property type="entry name" value="ATP-BINDING CASSETTE SUB-FAMILY B MEMBER 6"/>
    <property type="match status" value="1"/>
</dbReference>
<dbReference type="Gene3D" id="1.20.1560.10">
    <property type="entry name" value="ABC transporter type 1, transmembrane domain"/>
    <property type="match status" value="1"/>
</dbReference>
<keyword evidence="3" id="KW-0547">Nucleotide-binding</keyword>
<protein>
    <submittedName>
        <fullName evidence="10">ABC transporter ATP-binding protein</fullName>
    </submittedName>
</protein>
<keyword evidence="2 7" id="KW-0812">Transmembrane</keyword>
<keyword evidence="5 7" id="KW-1133">Transmembrane helix</keyword>
<dbReference type="InterPro" id="IPR003593">
    <property type="entry name" value="AAA+_ATPase"/>
</dbReference>
<dbReference type="InterPro" id="IPR011527">
    <property type="entry name" value="ABC1_TM_dom"/>
</dbReference>
<evidence type="ECO:0000256" key="5">
    <source>
        <dbReference type="ARBA" id="ARBA00022989"/>
    </source>
</evidence>
<dbReference type="InterPro" id="IPR003439">
    <property type="entry name" value="ABC_transporter-like_ATP-bd"/>
</dbReference>
<feature type="transmembrane region" description="Helical" evidence="7">
    <location>
        <begin position="180"/>
        <end position="197"/>
    </location>
</feature>
<gene>
    <name evidence="10" type="ORF">WMO66_14255</name>
</gene>
<dbReference type="Proteomes" id="UP001491552">
    <property type="component" value="Unassembled WGS sequence"/>
</dbReference>
<evidence type="ECO:0000313" key="10">
    <source>
        <dbReference type="EMBL" id="MEQ2512389.1"/>
    </source>
</evidence>
<dbReference type="Pfam" id="PF00005">
    <property type="entry name" value="ABC_tran"/>
    <property type="match status" value="1"/>
</dbReference>
<comment type="caution">
    <text evidence="10">The sequence shown here is derived from an EMBL/GenBank/DDBJ whole genome shotgun (WGS) entry which is preliminary data.</text>
</comment>
<keyword evidence="6 7" id="KW-0472">Membrane</keyword>
<feature type="domain" description="ABC transporter" evidence="8">
    <location>
        <begin position="358"/>
        <end position="582"/>
    </location>
</feature>
<evidence type="ECO:0000256" key="6">
    <source>
        <dbReference type="ARBA" id="ARBA00023136"/>
    </source>
</evidence>
<feature type="transmembrane region" description="Helical" evidence="7">
    <location>
        <begin position="265"/>
        <end position="283"/>
    </location>
</feature>
<dbReference type="EMBL" id="JBBMFF010000276">
    <property type="protein sequence ID" value="MEQ2512389.1"/>
    <property type="molecule type" value="Genomic_DNA"/>
</dbReference>
<sequence length="584" mass="64428">MSLIRKLRDRLQGATLHDLWVETRWVLHHSKRYRRSIAAYVLLGIASIALSLLSSLSSRELINAIVYLQGGGRRVLFCGVTVVLLAGSTIVLNALVSRFSAKINLRVGNELRAEVFGMFLNTDWESLQQFHSGDLLSRINTDVSNVAGSVLGWIPSLILRLTQFLASLAVILVYDPTMAVLALLSAPVTLLLSRPLVGKMRSFNRDMRAVGSEMTAFQEETLQNIPAIKAFHLVDAFRERLDRVQERYYDTGIAFQRFSILTSSFLSSCGMLVSYLCLGWGAYRLWQGRIDFGTMVLFLQLASYLSSSLSALIHLVPSAIEASVSARRIMSVLELPRERLDHPERAQRLVREGVPLTLSLQGLEFSYQGRAPVLKQLDLQVQPHEMIAIVGPSGSGKTTLFRLLLGLLRPTGGSAVLTGGGEALDVSPSTRCCFAYVPQDNVIFSGTVAETLRLVRPNAPEEALWAALRAACAEDFVRGLPGGLDCPLRERGGSLSEGQNQRLAIARAILADAPILLLDEVTSALDLETEQRVLENIAALPGKTCILSTHRPSVLSLCSRVYRLHNAALELLPESEWRRLYRNN</sequence>
<evidence type="ECO:0000256" key="1">
    <source>
        <dbReference type="ARBA" id="ARBA00004651"/>
    </source>
</evidence>
<evidence type="ECO:0000259" key="9">
    <source>
        <dbReference type="PROSITE" id="PS50929"/>
    </source>
</evidence>
<evidence type="ECO:0000256" key="3">
    <source>
        <dbReference type="ARBA" id="ARBA00022741"/>
    </source>
</evidence>
<dbReference type="Gene3D" id="3.40.50.300">
    <property type="entry name" value="P-loop containing nucleotide triphosphate hydrolases"/>
    <property type="match status" value="1"/>
</dbReference>
<comment type="subcellular location">
    <subcellularLocation>
        <location evidence="1">Cell membrane</location>
        <topology evidence="1">Multi-pass membrane protein</topology>
    </subcellularLocation>
</comment>
<dbReference type="RefSeq" id="WP_349137017.1">
    <property type="nucleotide sequence ID" value="NZ_JBBMFF010000276.1"/>
</dbReference>
<dbReference type="PROSITE" id="PS50893">
    <property type="entry name" value="ABC_TRANSPORTER_2"/>
    <property type="match status" value="1"/>
</dbReference>
<feature type="transmembrane region" description="Helical" evidence="7">
    <location>
        <begin position="37"/>
        <end position="54"/>
    </location>
</feature>
<dbReference type="SMART" id="SM00382">
    <property type="entry name" value="AAA"/>
    <property type="match status" value="1"/>
</dbReference>
<reference evidence="10 11" key="1">
    <citation type="submission" date="2024-03" db="EMBL/GenBank/DDBJ databases">
        <title>Human intestinal bacterial collection.</title>
        <authorList>
            <person name="Pauvert C."/>
            <person name="Hitch T.C.A."/>
            <person name="Clavel T."/>
        </authorList>
    </citation>
    <scope>NUCLEOTIDE SEQUENCE [LARGE SCALE GENOMIC DNA]</scope>
    <source>
        <strain evidence="10 11">CLA-AA-H192</strain>
    </source>
</reference>